<feature type="signal peptide" evidence="1">
    <location>
        <begin position="1"/>
        <end position="22"/>
    </location>
</feature>
<dbReference type="Pfam" id="PF12098">
    <property type="entry name" value="DUF3574"/>
    <property type="match status" value="1"/>
</dbReference>
<proteinExistence type="predicted"/>
<dbReference type="AlphaFoldDB" id="A0A952FL41"/>
<feature type="chain" id="PRO_5036863513" evidence="1">
    <location>
        <begin position="23"/>
        <end position="143"/>
    </location>
</feature>
<gene>
    <name evidence="2" type="ORF">JF625_16045</name>
</gene>
<evidence type="ECO:0000313" key="2">
    <source>
        <dbReference type="EMBL" id="MBW8726648.1"/>
    </source>
</evidence>
<protein>
    <submittedName>
        <fullName evidence="2">DUF3574 domain-containing protein</fullName>
    </submittedName>
</protein>
<dbReference type="Proteomes" id="UP000700706">
    <property type="component" value="Unassembled WGS sequence"/>
</dbReference>
<reference evidence="2" key="1">
    <citation type="submission" date="2020-06" db="EMBL/GenBank/DDBJ databases">
        <title>Stable isotope informed genome-resolved metagenomics uncovers potential trophic interactions in rhizosphere soil.</title>
        <authorList>
            <person name="Starr E.P."/>
            <person name="Shi S."/>
            <person name="Blazewicz S.J."/>
            <person name="Koch B.J."/>
            <person name="Probst A.J."/>
            <person name="Hungate B.A."/>
            <person name="Pett-Ridge J."/>
            <person name="Firestone M.K."/>
            <person name="Banfield J.F."/>
        </authorList>
    </citation>
    <scope>NUCLEOTIDE SEQUENCE</scope>
    <source>
        <strain evidence="2">YM_69_17</strain>
    </source>
</reference>
<comment type="caution">
    <text evidence="2">The sequence shown here is derived from an EMBL/GenBank/DDBJ whole genome shotgun (WGS) entry which is preliminary data.</text>
</comment>
<dbReference type="EMBL" id="JAEKLZ010000227">
    <property type="protein sequence ID" value="MBW8726648.1"/>
    <property type="molecule type" value="Genomic_DNA"/>
</dbReference>
<evidence type="ECO:0000313" key="3">
    <source>
        <dbReference type="Proteomes" id="UP000700706"/>
    </source>
</evidence>
<name>A0A952FL41_9PROT</name>
<keyword evidence="1" id="KW-0732">Signal</keyword>
<evidence type="ECO:0000256" key="1">
    <source>
        <dbReference type="SAM" id="SignalP"/>
    </source>
</evidence>
<sequence>MRKTLLPILLCLTLPAASIARGQEAADAALCRTVGGTGSLEAELLFGRNIEGKGTVTNAQWSDFLGQEVTPRFPDGLTVFEATGQWRDSETSRIVHEPSFIVMILAPNAPDTLTRLSEIRTAYKIRFRQQSVGLTLSPTCVDF</sequence>
<dbReference type="InterPro" id="IPR021957">
    <property type="entry name" value="DUF3574"/>
</dbReference>
<accession>A0A952FL41</accession>
<organism evidence="2 3">
    <name type="scientific">Inquilinus limosus</name>
    <dbReference type="NCBI Taxonomy" id="171674"/>
    <lineage>
        <taxon>Bacteria</taxon>
        <taxon>Pseudomonadati</taxon>
        <taxon>Pseudomonadota</taxon>
        <taxon>Alphaproteobacteria</taxon>
        <taxon>Rhodospirillales</taxon>
        <taxon>Rhodospirillaceae</taxon>
        <taxon>Inquilinus</taxon>
    </lineage>
</organism>